<gene>
    <name evidence="2" type="ORF">ILYODFUR_023407</name>
</gene>
<dbReference type="EMBL" id="JAHRIQ010095361">
    <property type="protein sequence ID" value="MEQ2252599.1"/>
    <property type="molecule type" value="Genomic_DNA"/>
</dbReference>
<sequence length="106" mass="12272">MVTQTCSSTWTKERRLQLVEFLPERIESFLPTVFLCLLRTEGFHNLLRWTTFYSDLLKATAVDKGVKSTLRKEHKEEAESRDSAPPGALRAFTQASNRQLHPRGFF</sequence>
<proteinExistence type="predicted"/>
<feature type="compositionally biased region" description="Basic and acidic residues" evidence="1">
    <location>
        <begin position="69"/>
        <end position="82"/>
    </location>
</feature>
<organism evidence="2 3">
    <name type="scientific">Ilyodon furcidens</name>
    <name type="common">goldbreast splitfin</name>
    <dbReference type="NCBI Taxonomy" id="33524"/>
    <lineage>
        <taxon>Eukaryota</taxon>
        <taxon>Metazoa</taxon>
        <taxon>Chordata</taxon>
        <taxon>Craniata</taxon>
        <taxon>Vertebrata</taxon>
        <taxon>Euteleostomi</taxon>
        <taxon>Actinopterygii</taxon>
        <taxon>Neopterygii</taxon>
        <taxon>Teleostei</taxon>
        <taxon>Neoteleostei</taxon>
        <taxon>Acanthomorphata</taxon>
        <taxon>Ovalentaria</taxon>
        <taxon>Atherinomorphae</taxon>
        <taxon>Cyprinodontiformes</taxon>
        <taxon>Goodeidae</taxon>
        <taxon>Ilyodon</taxon>
    </lineage>
</organism>
<accession>A0ABV0V6H6</accession>
<keyword evidence="3" id="KW-1185">Reference proteome</keyword>
<name>A0ABV0V6H6_9TELE</name>
<dbReference type="Proteomes" id="UP001482620">
    <property type="component" value="Unassembled WGS sequence"/>
</dbReference>
<evidence type="ECO:0000313" key="3">
    <source>
        <dbReference type="Proteomes" id="UP001482620"/>
    </source>
</evidence>
<comment type="caution">
    <text evidence="2">The sequence shown here is derived from an EMBL/GenBank/DDBJ whole genome shotgun (WGS) entry which is preliminary data.</text>
</comment>
<feature type="region of interest" description="Disordered" evidence="1">
    <location>
        <begin position="69"/>
        <end position="89"/>
    </location>
</feature>
<protein>
    <submittedName>
        <fullName evidence="2">Uncharacterized protein</fullName>
    </submittedName>
</protein>
<evidence type="ECO:0000313" key="2">
    <source>
        <dbReference type="EMBL" id="MEQ2252599.1"/>
    </source>
</evidence>
<reference evidence="2 3" key="1">
    <citation type="submission" date="2021-06" db="EMBL/GenBank/DDBJ databases">
        <authorList>
            <person name="Palmer J.M."/>
        </authorList>
    </citation>
    <scope>NUCLEOTIDE SEQUENCE [LARGE SCALE GENOMIC DNA]</scope>
    <source>
        <strain evidence="3">if_2019</strain>
        <tissue evidence="2">Muscle</tissue>
    </source>
</reference>
<evidence type="ECO:0000256" key="1">
    <source>
        <dbReference type="SAM" id="MobiDB-lite"/>
    </source>
</evidence>